<sequence length="231" mass="26623">MGGRVFFDDDPVYPRTLQFQLGRSTVRATANLIDPFFPHVLKLHLHQNAWQRFVSRRLLPALPQLCQRLIKQWWPRYALPDCVVLKKLAKPEHTHMFENEEAMYKRLARFQGRLIPHFYGEAQCEGARALVVSFVPGKTAREQVPPRLTVEELIDRIRGPAEEMATSGIVYGDAKMSNIILTDDGRVVFIDLEMAEEEPDIAVALENLLDAFEDRYKQYLEVADGPRIYKA</sequence>
<comment type="caution">
    <text evidence="1">The sequence shown here is derived from an EMBL/GenBank/DDBJ whole genome shotgun (WGS) entry which is preliminary data.</text>
</comment>
<name>A0A167TGJ5_9HYPO</name>
<gene>
    <name evidence="1" type="ORF">SPI_05704</name>
</gene>
<dbReference type="InterPro" id="IPR011009">
    <property type="entry name" value="Kinase-like_dom_sf"/>
</dbReference>
<dbReference type="OrthoDB" id="4847384at2759"/>
<protein>
    <submittedName>
        <fullName evidence="1">Protein kinase-like domain protein</fullName>
    </submittedName>
</protein>
<organism evidence="1 2">
    <name type="scientific">Niveomyces insectorum RCEF 264</name>
    <dbReference type="NCBI Taxonomy" id="1081102"/>
    <lineage>
        <taxon>Eukaryota</taxon>
        <taxon>Fungi</taxon>
        <taxon>Dikarya</taxon>
        <taxon>Ascomycota</taxon>
        <taxon>Pezizomycotina</taxon>
        <taxon>Sordariomycetes</taxon>
        <taxon>Hypocreomycetidae</taxon>
        <taxon>Hypocreales</taxon>
        <taxon>Cordycipitaceae</taxon>
        <taxon>Niveomyces</taxon>
    </lineage>
</organism>
<dbReference type="Proteomes" id="UP000076874">
    <property type="component" value="Unassembled WGS sequence"/>
</dbReference>
<accession>A0A167TGJ5</accession>
<keyword evidence="1" id="KW-0418">Kinase</keyword>
<dbReference type="AlphaFoldDB" id="A0A167TGJ5"/>
<keyword evidence="1" id="KW-0808">Transferase</keyword>
<proteinExistence type="predicted"/>
<reference evidence="1 2" key="1">
    <citation type="journal article" date="2016" name="Genome Biol. Evol.">
        <title>Divergent and convergent evolution of fungal pathogenicity.</title>
        <authorList>
            <person name="Shang Y."/>
            <person name="Xiao G."/>
            <person name="Zheng P."/>
            <person name="Cen K."/>
            <person name="Zhan S."/>
            <person name="Wang C."/>
        </authorList>
    </citation>
    <scope>NUCLEOTIDE SEQUENCE [LARGE SCALE GENOMIC DNA]</scope>
    <source>
        <strain evidence="1 2">RCEF 264</strain>
    </source>
</reference>
<dbReference type="GO" id="GO:0016301">
    <property type="term" value="F:kinase activity"/>
    <property type="evidence" value="ECO:0007669"/>
    <property type="project" value="UniProtKB-KW"/>
</dbReference>
<evidence type="ECO:0000313" key="2">
    <source>
        <dbReference type="Proteomes" id="UP000076874"/>
    </source>
</evidence>
<dbReference type="Gene3D" id="1.10.510.10">
    <property type="entry name" value="Transferase(Phosphotransferase) domain 1"/>
    <property type="match status" value="1"/>
</dbReference>
<dbReference type="EMBL" id="AZHD01000009">
    <property type="protein sequence ID" value="OAA60580.1"/>
    <property type="molecule type" value="Genomic_DNA"/>
</dbReference>
<evidence type="ECO:0000313" key="1">
    <source>
        <dbReference type="EMBL" id="OAA60580.1"/>
    </source>
</evidence>
<dbReference type="PANTHER" id="PTHR37171">
    <property type="entry name" value="SERINE/THREONINE-PROTEIN KINASE YRZF-RELATED"/>
    <property type="match status" value="1"/>
</dbReference>
<keyword evidence="2" id="KW-1185">Reference proteome</keyword>
<dbReference type="PANTHER" id="PTHR37171:SF1">
    <property type="entry name" value="SERINE_THREONINE-PROTEIN KINASE YRZF-RELATED"/>
    <property type="match status" value="1"/>
</dbReference>
<dbReference type="SUPFAM" id="SSF56112">
    <property type="entry name" value="Protein kinase-like (PK-like)"/>
    <property type="match status" value="1"/>
</dbReference>
<dbReference type="InterPro" id="IPR052396">
    <property type="entry name" value="Meiotic_Drive_Suppr_Kinase"/>
</dbReference>